<proteinExistence type="predicted"/>
<dbReference type="Proteomes" id="UP001516464">
    <property type="component" value="Unassembled WGS sequence"/>
</dbReference>
<evidence type="ECO:0000313" key="2">
    <source>
        <dbReference type="Proteomes" id="UP001516464"/>
    </source>
</evidence>
<comment type="caution">
    <text evidence="1">The sequence shown here is derived from an EMBL/GenBank/DDBJ whole genome shotgun (WGS) entry which is preliminary data.</text>
</comment>
<keyword evidence="2" id="KW-1185">Reference proteome</keyword>
<organism evidence="1 2">
    <name type="scientific">Astathelohania contejeani</name>
    <dbReference type="NCBI Taxonomy" id="164912"/>
    <lineage>
        <taxon>Eukaryota</taxon>
        <taxon>Fungi</taxon>
        <taxon>Fungi incertae sedis</taxon>
        <taxon>Microsporidia</taxon>
        <taxon>Astathelohaniidae</taxon>
        <taxon>Astathelohania</taxon>
    </lineage>
</organism>
<accession>A0ABQ7I1F7</accession>
<gene>
    <name evidence="1" type="ORF">TCON_0478</name>
</gene>
<reference evidence="1 2" key="1">
    <citation type="submission" date="2019-01" db="EMBL/GenBank/DDBJ databases">
        <title>Genomes sequencing and comparative genomics of infectious freshwater microsporidia, Cucumispora dikerogammari and Thelohania contejeani.</title>
        <authorList>
            <person name="Cormier A."/>
            <person name="Giraud I."/>
            <person name="Wattier R."/>
            <person name="Teixeira M."/>
            <person name="Grandjean F."/>
            <person name="Rigaud T."/>
            <person name="Cordaux R."/>
        </authorList>
    </citation>
    <scope>NUCLEOTIDE SEQUENCE [LARGE SCALE GENOMIC DNA]</scope>
    <source>
        <strain evidence="1">T1</strain>
        <tissue evidence="1">Spores</tissue>
    </source>
</reference>
<evidence type="ECO:0000313" key="1">
    <source>
        <dbReference type="EMBL" id="KAF7684317.1"/>
    </source>
</evidence>
<name>A0ABQ7I1F7_9MICR</name>
<protein>
    <submittedName>
        <fullName evidence="1">Uncharacterized protein</fullName>
    </submittedName>
</protein>
<sequence>MPYKLRKKNVMIKKKPNGKEKKEEIKPIVDDIEKIKNKININNINPPSPKTSSHNSCIIKIRYVSFKSLDPFFKIISTEPKFKIQIITTESLITFLNLMSYKNIKYHLAVGAAPQKEKINVIIEPEVEGSKLVLFNKKPHDDYIPLIFEVTLEEKRRYFRDVDNIDFIIKAYGKEKNLVELERIINKTELKVYPPQLSYIESIVIFGLCSASRFSVLVETLEKIDERINNSFLVQVCLNGLVSKKIVAKNGDNYRINISKESVKEICEKIGYNINKL</sequence>
<dbReference type="EMBL" id="SBIQ01000018">
    <property type="protein sequence ID" value="KAF7684317.1"/>
    <property type="molecule type" value="Genomic_DNA"/>
</dbReference>